<sequence>MFLCPSKPDRLHNKPGARFHDSTNVAQRYRDYKESFRLPKSQQPKRGRYDVADILLVYRHGPHSGSAPNLPDHKGARRHSCSLYAAGRPECSQRLGVLSLRRRAHQGPTAPSSP</sequence>
<evidence type="ECO:0000313" key="1">
    <source>
        <dbReference type="EMBL" id="EJW96781.1"/>
    </source>
</evidence>
<proteinExistence type="predicted"/>
<dbReference type="EMBL" id="AMCI01005105">
    <property type="protein sequence ID" value="EJW96781.1"/>
    <property type="molecule type" value="Genomic_DNA"/>
</dbReference>
<name>J9FPB4_9ZZZZ</name>
<gene>
    <name evidence="1" type="ORF">EVA_15106</name>
</gene>
<reference evidence="1" key="1">
    <citation type="journal article" date="2012" name="PLoS ONE">
        <title>Gene sets for utilization of primary and secondary nutrition supplies in the distal gut of endangered iberian lynx.</title>
        <authorList>
            <person name="Alcaide M."/>
            <person name="Messina E."/>
            <person name="Richter M."/>
            <person name="Bargiela R."/>
            <person name="Peplies J."/>
            <person name="Huws S.A."/>
            <person name="Newbold C.J."/>
            <person name="Golyshin P.N."/>
            <person name="Simon M.A."/>
            <person name="Lopez G."/>
            <person name="Yakimov M.M."/>
            <person name="Ferrer M."/>
        </authorList>
    </citation>
    <scope>NUCLEOTIDE SEQUENCE</scope>
</reference>
<accession>J9FPB4</accession>
<comment type="caution">
    <text evidence="1">The sequence shown here is derived from an EMBL/GenBank/DDBJ whole genome shotgun (WGS) entry which is preliminary data.</text>
</comment>
<protein>
    <submittedName>
        <fullName evidence="1">Uncharacterized protein</fullName>
    </submittedName>
</protein>
<organism evidence="1">
    <name type="scientific">gut metagenome</name>
    <dbReference type="NCBI Taxonomy" id="749906"/>
    <lineage>
        <taxon>unclassified sequences</taxon>
        <taxon>metagenomes</taxon>
        <taxon>organismal metagenomes</taxon>
    </lineage>
</organism>
<dbReference type="AlphaFoldDB" id="J9FPB4"/>